<gene>
    <name evidence="4" type="ORF">CN689_05110</name>
    <name evidence="3" type="ORF">DTO10_22825</name>
</gene>
<organism evidence="4 5">
    <name type="scientific">Peribacillus butanolivorans</name>
    <dbReference type="NCBI Taxonomy" id="421767"/>
    <lineage>
        <taxon>Bacteria</taxon>
        <taxon>Bacillati</taxon>
        <taxon>Bacillota</taxon>
        <taxon>Bacilli</taxon>
        <taxon>Bacillales</taxon>
        <taxon>Bacillaceae</taxon>
        <taxon>Peribacillus</taxon>
    </lineage>
</organism>
<evidence type="ECO:0000256" key="1">
    <source>
        <dbReference type="ARBA" id="ARBA00004127"/>
    </source>
</evidence>
<proteinExistence type="predicted"/>
<evidence type="ECO:0000313" key="6">
    <source>
        <dbReference type="Proteomes" id="UP000260457"/>
    </source>
</evidence>
<feature type="transmembrane region" description="Helical" evidence="2">
    <location>
        <begin position="69"/>
        <end position="90"/>
    </location>
</feature>
<dbReference type="RefSeq" id="WP_098175096.1">
    <property type="nucleotide sequence ID" value="NZ_CP030926.1"/>
</dbReference>
<dbReference type="GeneID" id="95401037"/>
<sequence length="115" mass="13166">MNYIYSLVCLFLGLFLINLIFSYQSKHIDSAFWETLKFHLRVLPLFLTANMLIGYGVKFGYKAIHNLTYVLVTSKGIEILIALIMGYIFLKEVPTWKTLLGFSIIVVGLIVSKIK</sequence>
<dbReference type="AlphaFoldDB" id="A0AAX0S600"/>
<evidence type="ECO:0008006" key="7">
    <source>
        <dbReference type="Google" id="ProtNLM"/>
    </source>
</evidence>
<reference evidence="4 5" key="1">
    <citation type="submission" date="2017-09" db="EMBL/GenBank/DDBJ databases">
        <title>Large-scale bioinformatics analysis of Bacillus genomes uncovers conserved roles of natural products in bacterial physiology.</title>
        <authorList>
            <consortium name="Agbiome Team Llc"/>
            <person name="Bleich R.M."/>
            <person name="Kirk G.J."/>
            <person name="Santa Maria K.C."/>
            <person name="Allen S.E."/>
            <person name="Farag S."/>
            <person name="Shank E.A."/>
            <person name="Bowers A."/>
        </authorList>
    </citation>
    <scope>NUCLEOTIDE SEQUENCE [LARGE SCALE GENOMIC DNA]</scope>
    <source>
        <strain evidence="4 5">AFS003229</strain>
    </source>
</reference>
<evidence type="ECO:0000256" key="2">
    <source>
        <dbReference type="SAM" id="Phobius"/>
    </source>
</evidence>
<dbReference type="Proteomes" id="UP000220106">
    <property type="component" value="Unassembled WGS sequence"/>
</dbReference>
<evidence type="ECO:0000313" key="5">
    <source>
        <dbReference type="Proteomes" id="UP000220106"/>
    </source>
</evidence>
<dbReference type="EMBL" id="NUEQ01000010">
    <property type="protein sequence ID" value="PEJ36313.1"/>
    <property type="molecule type" value="Genomic_DNA"/>
</dbReference>
<name>A0AAX0S600_9BACI</name>
<evidence type="ECO:0000313" key="3">
    <source>
        <dbReference type="EMBL" id="AXN40929.1"/>
    </source>
</evidence>
<feature type="transmembrane region" description="Helical" evidence="2">
    <location>
        <begin position="96"/>
        <end position="114"/>
    </location>
</feature>
<comment type="subcellular location">
    <subcellularLocation>
        <location evidence="1">Endomembrane system</location>
        <topology evidence="1">Multi-pass membrane protein</topology>
    </subcellularLocation>
</comment>
<dbReference type="Proteomes" id="UP000260457">
    <property type="component" value="Chromosome"/>
</dbReference>
<keyword evidence="2" id="KW-1133">Transmembrane helix</keyword>
<dbReference type="EMBL" id="CP030926">
    <property type="protein sequence ID" value="AXN40929.1"/>
    <property type="molecule type" value="Genomic_DNA"/>
</dbReference>
<keyword evidence="6" id="KW-1185">Reference proteome</keyword>
<protein>
    <recommendedName>
        <fullName evidence="7">EamA family transporter</fullName>
    </recommendedName>
</protein>
<dbReference type="InterPro" id="IPR037185">
    <property type="entry name" value="EmrE-like"/>
</dbReference>
<dbReference type="KEGG" id="pbut:DTO10_22825"/>
<accession>A0AAX0S600</accession>
<feature type="transmembrane region" description="Helical" evidence="2">
    <location>
        <begin position="38"/>
        <end position="57"/>
    </location>
</feature>
<dbReference type="SUPFAM" id="SSF103481">
    <property type="entry name" value="Multidrug resistance efflux transporter EmrE"/>
    <property type="match status" value="1"/>
</dbReference>
<keyword evidence="2" id="KW-0812">Transmembrane</keyword>
<reference evidence="3 6" key="2">
    <citation type="submission" date="2018-07" db="EMBL/GenBank/DDBJ databases">
        <title>The molecular basis for the intramolecular migration of carboxyl group in the catabolism of para-hydroxybenzoate via gentisate.</title>
        <authorList>
            <person name="Zhao H."/>
            <person name="Xu Y."/>
            <person name="Lin S."/>
            <person name="Spain J.C."/>
            <person name="Zhou N.-Y."/>
        </authorList>
    </citation>
    <scope>NUCLEOTIDE SEQUENCE [LARGE SCALE GENOMIC DNA]</scope>
    <source>
        <strain evidence="3 6">PHB-7a</strain>
    </source>
</reference>
<evidence type="ECO:0000313" key="4">
    <source>
        <dbReference type="EMBL" id="PEJ36313.1"/>
    </source>
</evidence>
<keyword evidence="2" id="KW-0472">Membrane</keyword>